<dbReference type="EMBL" id="FCOR01000003">
    <property type="protein sequence ID" value="CVK15840.1"/>
    <property type="molecule type" value="Genomic_DNA"/>
</dbReference>
<evidence type="ECO:0000313" key="3">
    <source>
        <dbReference type="EMBL" id="CVK15840.1"/>
    </source>
</evidence>
<sequence length="337" mass="40130">MRKNNFDFLRLLLSILIIITHSYDLKNNNTTDFLSDFSGFSVAYLTVKSFFVMSGFLVCNSLLRSYSLFIFYWKRFLRIYPGLFAALFFTILLLPFAYDKSFSDYITNKDVYTYIPNNLSLFNLQYTVSGIFENNPFPKVINGSLWTLRYEFFFYILISFLFFIKKYHLFLKIFLITVLFSNMVLYFYFTAHNPSSIQIHFTDLSISFISGVLFSVFNFHRLNYNYIKIIFFVSLLLFFLFARIFDEHYFLFCQYFIFPFIVICFGLLSIYPLNKINIIGDLSYGIYISAFVIQQFIINFSPEIHPLNLAIFTFILSSTYAYFSWHFIEIKALNLKK</sequence>
<keyword evidence="3" id="KW-0378">Hydrolase</keyword>
<evidence type="ECO:0000256" key="1">
    <source>
        <dbReference type="SAM" id="Phobius"/>
    </source>
</evidence>
<keyword evidence="3" id="KW-0012">Acyltransferase</keyword>
<dbReference type="RefSeq" id="WP_055425061.1">
    <property type="nucleotide sequence ID" value="NZ_FCOR01000003.1"/>
</dbReference>
<keyword evidence="1" id="KW-1133">Transmembrane helix</keyword>
<feature type="transmembrane region" description="Helical" evidence="1">
    <location>
        <begin position="38"/>
        <end position="58"/>
    </location>
</feature>
<dbReference type="Proteomes" id="UP000182761">
    <property type="component" value="Unassembled WGS sequence"/>
</dbReference>
<dbReference type="InterPro" id="IPR050879">
    <property type="entry name" value="Acyltransferase_3"/>
</dbReference>
<dbReference type="Pfam" id="PF01757">
    <property type="entry name" value="Acyl_transf_3"/>
    <property type="match status" value="1"/>
</dbReference>
<keyword evidence="1" id="KW-0472">Membrane</keyword>
<feature type="transmembrane region" description="Helical" evidence="1">
    <location>
        <begin position="282"/>
        <end position="301"/>
    </location>
</feature>
<keyword evidence="4" id="KW-1185">Reference proteome</keyword>
<dbReference type="GO" id="GO:0016787">
    <property type="term" value="F:hydrolase activity"/>
    <property type="evidence" value="ECO:0007669"/>
    <property type="project" value="UniProtKB-KW"/>
</dbReference>
<feature type="transmembrane region" description="Helical" evidence="1">
    <location>
        <begin position="79"/>
        <end position="98"/>
    </location>
</feature>
<dbReference type="InterPro" id="IPR002656">
    <property type="entry name" value="Acyl_transf_3_dom"/>
</dbReference>
<feature type="transmembrane region" description="Helical" evidence="1">
    <location>
        <begin position="226"/>
        <end position="243"/>
    </location>
</feature>
<feature type="transmembrane region" description="Helical" evidence="1">
    <location>
        <begin position="307"/>
        <end position="328"/>
    </location>
</feature>
<organism evidence="3 4">
    <name type="scientific">Apibacter mensalis</name>
    <dbReference type="NCBI Taxonomy" id="1586267"/>
    <lineage>
        <taxon>Bacteria</taxon>
        <taxon>Pseudomonadati</taxon>
        <taxon>Bacteroidota</taxon>
        <taxon>Flavobacteriia</taxon>
        <taxon>Flavobacteriales</taxon>
        <taxon>Weeksellaceae</taxon>
        <taxon>Apibacter</taxon>
    </lineage>
</organism>
<name>A0A0X3AN86_9FLAO</name>
<feature type="transmembrane region" description="Helical" evidence="1">
    <location>
        <begin position="169"/>
        <end position="189"/>
    </location>
</feature>
<dbReference type="OrthoDB" id="9796461at2"/>
<proteinExistence type="predicted"/>
<dbReference type="GO" id="GO:0016020">
    <property type="term" value="C:membrane"/>
    <property type="evidence" value="ECO:0007669"/>
    <property type="project" value="TreeGrafter"/>
</dbReference>
<feature type="transmembrane region" description="Helical" evidence="1">
    <location>
        <begin position="201"/>
        <end position="219"/>
    </location>
</feature>
<dbReference type="AlphaFoldDB" id="A0A0X3AN86"/>
<evidence type="ECO:0000259" key="2">
    <source>
        <dbReference type="Pfam" id="PF01757"/>
    </source>
</evidence>
<keyword evidence="3" id="KW-0808">Transferase</keyword>
<dbReference type="PANTHER" id="PTHR23028">
    <property type="entry name" value="ACETYLTRANSFERASE"/>
    <property type="match status" value="1"/>
</dbReference>
<dbReference type="GO" id="GO:0009103">
    <property type="term" value="P:lipopolysaccharide biosynthetic process"/>
    <property type="evidence" value="ECO:0007669"/>
    <property type="project" value="TreeGrafter"/>
</dbReference>
<dbReference type="STRING" id="1586267.GCA_001418685_00675"/>
<feature type="domain" description="Acyltransferase 3" evidence="2">
    <location>
        <begin position="5"/>
        <end position="319"/>
    </location>
</feature>
<gene>
    <name evidence="3" type="ORF">Ga0061079_103151</name>
</gene>
<dbReference type="GO" id="GO:0016747">
    <property type="term" value="F:acyltransferase activity, transferring groups other than amino-acyl groups"/>
    <property type="evidence" value="ECO:0007669"/>
    <property type="project" value="InterPro"/>
</dbReference>
<protein>
    <submittedName>
        <fullName evidence="3">Peptidoglycan/LPS O-acetylase OafA/YrhL, contains acyltransferase and SGNH-hydrolase domains</fullName>
    </submittedName>
</protein>
<reference evidence="3 4" key="1">
    <citation type="submission" date="2016-01" db="EMBL/GenBank/DDBJ databases">
        <authorList>
            <person name="McClelland M."/>
            <person name="Jain A."/>
            <person name="Saraogi P."/>
            <person name="Mendelson R."/>
            <person name="Westerman R."/>
            <person name="SanMiguel P."/>
            <person name="Csonka L."/>
        </authorList>
    </citation>
    <scope>NUCLEOTIDE SEQUENCE [LARGE SCALE GENOMIC DNA]</scope>
    <source>
        <strain evidence="3 4">R-53146</strain>
    </source>
</reference>
<dbReference type="PANTHER" id="PTHR23028:SF53">
    <property type="entry name" value="ACYL_TRANSF_3 DOMAIN-CONTAINING PROTEIN"/>
    <property type="match status" value="1"/>
</dbReference>
<feature type="transmembrane region" description="Helical" evidence="1">
    <location>
        <begin position="249"/>
        <end position="270"/>
    </location>
</feature>
<evidence type="ECO:0000313" key="4">
    <source>
        <dbReference type="Proteomes" id="UP000182761"/>
    </source>
</evidence>
<accession>A0A0X3AN86</accession>
<feature type="transmembrane region" description="Helical" evidence="1">
    <location>
        <begin position="146"/>
        <end position="164"/>
    </location>
</feature>
<keyword evidence="1" id="KW-0812">Transmembrane</keyword>